<comment type="caution">
    <text evidence="5">The sequence shown here is derived from an EMBL/GenBank/DDBJ whole genome shotgun (WGS) entry which is preliminary data.</text>
</comment>
<protein>
    <submittedName>
        <fullName evidence="5">ESX secretion-associated protein EspG</fullName>
    </submittedName>
</protein>
<proteinExistence type="inferred from homology"/>
<dbReference type="Pfam" id="PF14011">
    <property type="entry name" value="ESX-1_EspG"/>
    <property type="match status" value="1"/>
</dbReference>
<evidence type="ECO:0000256" key="2">
    <source>
        <dbReference type="ARBA" id="ARBA00006411"/>
    </source>
</evidence>
<evidence type="ECO:0000256" key="1">
    <source>
        <dbReference type="ARBA" id="ARBA00004496"/>
    </source>
</evidence>
<evidence type="ECO:0000313" key="6">
    <source>
        <dbReference type="Proteomes" id="UP000649573"/>
    </source>
</evidence>
<comment type="similarity">
    <text evidence="2">Belongs to the EspG family.</text>
</comment>
<sequence length="218" mass="24492">MLRAPVVLSDTAFDVLWHHDDLGEHHTVLHVSPSEANALEVEHALHREGVRIDDTLDALRVLAFADFECFGWIGFTREDTLPVVAATAGRHGVFALRDNGYVRIEAVRGNPADTLLAHLPEMPPGRGASINARAGEAQHSRALDELMQRPRTCVAKLYAARRDRHGRRRRSESFLTTIDCPDGRWLVTRYTDGRGERWVHATPATHHIVSEWLHRLAA</sequence>
<evidence type="ECO:0000256" key="4">
    <source>
        <dbReference type="ARBA" id="ARBA00023186"/>
    </source>
</evidence>
<keyword evidence="4" id="KW-0143">Chaperone</keyword>
<dbReference type="RefSeq" id="WP_189258457.1">
    <property type="nucleotide sequence ID" value="NZ_BMRE01000050.1"/>
</dbReference>
<name>A0ABQ2V6Q8_9PSEU</name>
<reference evidence="6" key="1">
    <citation type="journal article" date="2019" name="Int. J. Syst. Evol. Microbiol.">
        <title>The Global Catalogue of Microorganisms (GCM) 10K type strain sequencing project: providing services to taxonomists for standard genome sequencing and annotation.</title>
        <authorList>
            <consortium name="The Broad Institute Genomics Platform"/>
            <consortium name="The Broad Institute Genome Sequencing Center for Infectious Disease"/>
            <person name="Wu L."/>
            <person name="Ma J."/>
        </authorList>
    </citation>
    <scope>NUCLEOTIDE SEQUENCE [LARGE SCALE GENOMIC DNA]</scope>
    <source>
        <strain evidence="6">JCM 3296</strain>
    </source>
</reference>
<comment type="subcellular location">
    <subcellularLocation>
        <location evidence="1">Cytoplasm</location>
    </subcellularLocation>
</comment>
<evidence type="ECO:0000256" key="3">
    <source>
        <dbReference type="ARBA" id="ARBA00022490"/>
    </source>
</evidence>
<dbReference type="EMBL" id="BMRE01000050">
    <property type="protein sequence ID" value="GGU71846.1"/>
    <property type="molecule type" value="Genomic_DNA"/>
</dbReference>
<dbReference type="Proteomes" id="UP000649573">
    <property type="component" value="Unassembled WGS sequence"/>
</dbReference>
<gene>
    <name evidence="5" type="ORF">GCM10010178_74350</name>
</gene>
<accession>A0ABQ2V6Q8</accession>
<evidence type="ECO:0000313" key="5">
    <source>
        <dbReference type="EMBL" id="GGU71846.1"/>
    </source>
</evidence>
<dbReference type="InterPro" id="IPR025734">
    <property type="entry name" value="EspG"/>
</dbReference>
<organism evidence="5 6">
    <name type="scientific">Lentzea flava</name>
    <dbReference type="NCBI Taxonomy" id="103732"/>
    <lineage>
        <taxon>Bacteria</taxon>
        <taxon>Bacillati</taxon>
        <taxon>Actinomycetota</taxon>
        <taxon>Actinomycetes</taxon>
        <taxon>Pseudonocardiales</taxon>
        <taxon>Pseudonocardiaceae</taxon>
        <taxon>Lentzea</taxon>
    </lineage>
</organism>
<keyword evidence="3" id="KW-0963">Cytoplasm</keyword>
<keyword evidence="6" id="KW-1185">Reference proteome</keyword>